<protein>
    <recommendedName>
        <fullName evidence="2">DNA-(apurinic or apyrimidinic site) lyase</fullName>
        <ecNumber evidence="2">4.2.99.18</ecNumber>
    </recommendedName>
</protein>
<dbReference type="Gene3D" id="1.10.340.30">
    <property type="entry name" value="Hypothetical protein, domain 2"/>
    <property type="match status" value="1"/>
</dbReference>
<dbReference type="InterPro" id="IPR011257">
    <property type="entry name" value="DNA_glycosylase"/>
</dbReference>
<gene>
    <name evidence="11" type="ORF">A8806_102224</name>
</gene>
<dbReference type="GO" id="GO:0006289">
    <property type="term" value="P:nucleotide-excision repair"/>
    <property type="evidence" value="ECO:0007669"/>
    <property type="project" value="InterPro"/>
</dbReference>
<dbReference type="SUPFAM" id="SSF48150">
    <property type="entry name" value="DNA-glycosylase"/>
    <property type="match status" value="1"/>
</dbReference>
<dbReference type="EC" id="4.2.99.18" evidence="2"/>
<keyword evidence="12" id="KW-1185">Reference proteome</keyword>
<dbReference type="InterPro" id="IPR003265">
    <property type="entry name" value="HhH-GPD_domain"/>
</dbReference>
<dbReference type="OrthoDB" id="9798522at2"/>
<keyword evidence="5" id="KW-0234">DNA repair</keyword>
<dbReference type="AlphaFoldDB" id="A0A2Y9BAE1"/>
<keyword evidence="6 11" id="KW-0456">Lyase</keyword>
<evidence type="ECO:0000256" key="5">
    <source>
        <dbReference type="ARBA" id="ARBA00023204"/>
    </source>
</evidence>
<evidence type="ECO:0000256" key="6">
    <source>
        <dbReference type="ARBA" id="ARBA00023239"/>
    </source>
</evidence>
<feature type="domain" description="HhH-GPD" evidence="10">
    <location>
        <begin position="134"/>
        <end position="288"/>
    </location>
</feature>
<dbReference type="Gene3D" id="1.10.1670.10">
    <property type="entry name" value="Helix-hairpin-Helix base-excision DNA repair enzymes (C-terminal)"/>
    <property type="match status" value="1"/>
</dbReference>
<accession>A0A2Y9BAE1</accession>
<keyword evidence="3" id="KW-0227">DNA damage</keyword>
<evidence type="ECO:0000259" key="10">
    <source>
        <dbReference type="SMART" id="SM00478"/>
    </source>
</evidence>
<dbReference type="Pfam" id="PF07934">
    <property type="entry name" value="OGG_N"/>
    <property type="match status" value="1"/>
</dbReference>
<dbReference type="Proteomes" id="UP000245845">
    <property type="component" value="Unassembled WGS sequence"/>
</dbReference>
<proteinExistence type="inferred from homology"/>
<dbReference type="Gene3D" id="3.30.310.260">
    <property type="match status" value="1"/>
</dbReference>
<dbReference type="GO" id="GO:0006284">
    <property type="term" value="P:base-excision repair"/>
    <property type="evidence" value="ECO:0007669"/>
    <property type="project" value="InterPro"/>
</dbReference>
<reference evidence="11 12" key="1">
    <citation type="submission" date="2018-05" db="EMBL/GenBank/DDBJ databases">
        <title>The Hungate 1000. A catalogue of reference genomes from the rumen microbiome.</title>
        <authorList>
            <person name="Kelly W."/>
        </authorList>
    </citation>
    <scope>NUCLEOTIDE SEQUENCE [LARGE SCALE GENOMIC DNA]</scope>
    <source>
        <strain evidence="11 12">NLAE-zl-C242</strain>
    </source>
</reference>
<keyword evidence="8" id="KW-0326">Glycosidase</keyword>
<dbReference type="PANTHER" id="PTHR10242:SF2">
    <property type="entry name" value="N-GLYCOSYLASE_DNA LYASE"/>
    <property type="match status" value="1"/>
</dbReference>
<evidence type="ECO:0000313" key="11">
    <source>
        <dbReference type="EMBL" id="PWJ31368.1"/>
    </source>
</evidence>
<dbReference type="PANTHER" id="PTHR10242">
    <property type="entry name" value="8-OXOGUANINE DNA GLYCOSYLASE"/>
    <property type="match status" value="1"/>
</dbReference>
<evidence type="ECO:0000256" key="9">
    <source>
        <dbReference type="ARBA" id="ARBA00044632"/>
    </source>
</evidence>
<evidence type="ECO:0000313" key="12">
    <source>
        <dbReference type="Proteomes" id="UP000245845"/>
    </source>
</evidence>
<name>A0A2Y9BAE1_9FIRM</name>
<dbReference type="InterPro" id="IPR052054">
    <property type="entry name" value="Oxidative_DNA_repair_enzyme"/>
</dbReference>
<organism evidence="11 12">
    <name type="scientific">Faecalicatena orotica</name>
    <dbReference type="NCBI Taxonomy" id="1544"/>
    <lineage>
        <taxon>Bacteria</taxon>
        <taxon>Bacillati</taxon>
        <taxon>Bacillota</taxon>
        <taxon>Clostridia</taxon>
        <taxon>Lachnospirales</taxon>
        <taxon>Lachnospiraceae</taxon>
        <taxon>Faecalicatena</taxon>
    </lineage>
</organism>
<evidence type="ECO:0000256" key="1">
    <source>
        <dbReference type="ARBA" id="ARBA00010679"/>
    </source>
</evidence>
<dbReference type="EMBL" id="QGDL01000002">
    <property type="protein sequence ID" value="PWJ31368.1"/>
    <property type="molecule type" value="Genomic_DNA"/>
</dbReference>
<dbReference type="GO" id="GO:0008534">
    <property type="term" value="F:oxidized purine nucleobase lesion DNA N-glycosylase activity"/>
    <property type="evidence" value="ECO:0007669"/>
    <property type="project" value="InterPro"/>
</dbReference>
<dbReference type="RefSeq" id="WP_109730080.1">
    <property type="nucleotide sequence ID" value="NZ_BAAACK010000006.1"/>
</dbReference>
<evidence type="ECO:0000256" key="3">
    <source>
        <dbReference type="ARBA" id="ARBA00022763"/>
    </source>
</evidence>
<sequence>MVKAERFYEDCVYGDCDRRNGLYVKRILESFDIEQICNSGQCFRMTRIEGGTYEVIAGDRYLEVTQSGDECIFRCTDSEYEDFWKHYFDLETDYGEYKSRINPKDQYLMNAAEFGRGIHILNQDLWEMIVSFLISQQNNIVRIRRCIRNISEKYGEKKTAANGTVYHAFPTAEALAVLGEDALKECNLGYRSKYVVRTARSIANGEVSLDAVRAMPYQEAKEELLKLFGVGVKVADCICLFALHQLEAFPVDTHINQALKKHYPKGFPKRRYKGCEGVMQQYIFYYELLA</sequence>
<dbReference type="CDD" id="cd00056">
    <property type="entry name" value="ENDO3c"/>
    <property type="match status" value="1"/>
</dbReference>
<keyword evidence="7" id="KW-0511">Multifunctional enzyme</keyword>
<dbReference type="InterPro" id="IPR023170">
    <property type="entry name" value="HhH_base_excis_C"/>
</dbReference>
<evidence type="ECO:0000256" key="4">
    <source>
        <dbReference type="ARBA" id="ARBA00022801"/>
    </source>
</evidence>
<evidence type="ECO:0000256" key="8">
    <source>
        <dbReference type="ARBA" id="ARBA00023295"/>
    </source>
</evidence>
<dbReference type="SMART" id="SM00478">
    <property type="entry name" value="ENDO3c"/>
    <property type="match status" value="1"/>
</dbReference>
<dbReference type="SUPFAM" id="SSF55945">
    <property type="entry name" value="TATA-box binding protein-like"/>
    <property type="match status" value="1"/>
</dbReference>
<dbReference type="InterPro" id="IPR012904">
    <property type="entry name" value="OGG_N"/>
</dbReference>
<evidence type="ECO:0000256" key="2">
    <source>
        <dbReference type="ARBA" id="ARBA00012720"/>
    </source>
</evidence>
<dbReference type="GO" id="GO:0003684">
    <property type="term" value="F:damaged DNA binding"/>
    <property type="evidence" value="ECO:0007669"/>
    <property type="project" value="InterPro"/>
</dbReference>
<comment type="similarity">
    <text evidence="1">Belongs to the type-1 OGG1 family.</text>
</comment>
<dbReference type="Pfam" id="PF00730">
    <property type="entry name" value="HhH-GPD"/>
    <property type="match status" value="1"/>
</dbReference>
<comment type="catalytic activity">
    <reaction evidence="9">
        <text>2'-deoxyribonucleotide-(2'-deoxyribose 5'-phosphate)-2'-deoxyribonucleotide-DNA = a 3'-end 2'-deoxyribonucleotide-(2,3-dehydro-2,3-deoxyribose 5'-phosphate)-DNA + a 5'-end 5'-phospho-2'-deoxyribonucleoside-DNA + H(+)</text>
        <dbReference type="Rhea" id="RHEA:66592"/>
        <dbReference type="Rhea" id="RHEA-COMP:13180"/>
        <dbReference type="Rhea" id="RHEA-COMP:16897"/>
        <dbReference type="Rhea" id="RHEA-COMP:17067"/>
        <dbReference type="ChEBI" id="CHEBI:15378"/>
        <dbReference type="ChEBI" id="CHEBI:136412"/>
        <dbReference type="ChEBI" id="CHEBI:157695"/>
        <dbReference type="ChEBI" id="CHEBI:167181"/>
        <dbReference type="EC" id="4.2.99.18"/>
    </reaction>
</comment>
<dbReference type="GO" id="GO:0140078">
    <property type="term" value="F:class I DNA-(apurinic or apyrimidinic site) endonuclease activity"/>
    <property type="evidence" value="ECO:0007669"/>
    <property type="project" value="UniProtKB-EC"/>
</dbReference>
<evidence type="ECO:0000256" key="7">
    <source>
        <dbReference type="ARBA" id="ARBA00023268"/>
    </source>
</evidence>
<comment type="caution">
    <text evidence="11">The sequence shown here is derived from an EMBL/GenBank/DDBJ whole genome shotgun (WGS) entry which is preliminary data.</text>
</comment>
<keyword evidence="4" id="KW-0378">Hydrolase</keyword>